<feature type="region of interest" description="Disordered" evidence="1">
    <location>
        <begin position="47"/>
        <end position="83"/>
    </location>
</feature>
<evidence type="ECO:0000313" key="2">
    <source>
        <dbReference type="EMBL" id="ROU00224.1"/>
    </source>
</evidence>
<dbReference type="EMBL" id="RDRB01000006">
    <property type="protein sequence ID" value="ROU00224.1"/>
    <property type="molecule type" value="Genomic_DNA"/>
</dbReference>
<accession>A0A3N2QYD0</accession>
<proteinExistence type="predicted"/>
<dbReference type="RefSeq" id="WP_123642773.1">
    <property type="nucleotide sequence ID" value="NZ_ML119086.1"/>
</dbReference>
<feature type="compositionally biased region" description="Basic and acidic residues" evidence="1">
    <location>
        <begin position="62"/>
        <end position="73"/>
    </location>
</feature>
<name>A0A3N2QYD0_9RHOB</name>
<protein>
    <recommendedName>
        <fullName evidence="4">TFIIB-type zinc ribbon-containing protein</fullName>
    </recommendedName>
</protein>
<evidence type="ECO:0008006" key="4">
    <source>
        <dbReference type="Google" id="ProtNLM"/>
    </source>
</evidence>
<organism evidence="2 3">
    <name type="scientific">Histidinibacterium lentulum</name>
    <dbReference type="NCBI Taxonomy" id="2480588"/>
    <lineage>
        <taxon>Bacteria</taxon>
        <taxon>Pseudomonadati</taxon>
        <taxon>Pseudomonadota</taxon>
        <taxon>Alphaproteobacteria</taxon>
        <taxon>Rhodobacterales</taxon>
        <taxon>Paracoccaceae</taxon>
        <taxon>Histidinibacterium</taxon>
    </lineage>
</organism>
<evidence type="ECO:0000313" key="3">
    <source>
        <dbReference type="Proteomes" id="UP000268016"/>
    </source>
</evidence>
<sequence length="104" mass="11433">MPGRKIATCCYCGTRAALVLKGERRHELACASCGAPLHDLKRLKADTASAAAPARPGGLPVQDRHHAGETARRDARRRRKGSGIGRLKRRAFEELWDAIEDIFD</sequence>
<dbReference type="Proteomes" id="UP000268016">
    <property type="component" value="Unassembled WGS sequence"/>
</dbReference>
<reference evidence="2 3" key="1">
    <citation type="submission" date="2018-10" db="EMBL/GenBank/DDBJ databases">
        <title>Histidinibacterium lentulum gen. nov., sp. nov., a marine bacterium from the culture broth of Picochlorum sp. 122.</title>
        <authorList>
            <person name="Wang G."/>
        </authorList>
    </citation>
    <scope>NUCLEOTIDE SEQUENCE [LARGE SCALE GENOMIC DNA]</scope>
    <source>
        <strain evidence="2 3">B17</strain>
    </source>
</reference>
<gene>
    <name evidence="2" type="ORF">EAT49_13285</name>
</gene>
<dbReference type="AlphaFoldDB" id="A0A3N2QYD0"/>
<keyword evidence="3" id="KW-1185">Reference proteome</keyword>
<dbReference type="OrthoDB" id="7868311at2"/>
<comment type="caution">
    <text evidence="2">The sequence shown here is derived from an EMBL/GenBank/DDBJ whole genome shotgun (WGS) entry which is preliminary data.</text>
</comment>
<evidence type="ECO:0000256" key="1">
    <source>
        <dbReference type="SAM" id="MobiDB-lite"/>
    </source>
</evidence>
<feature type="compositionally biased region" description="Basic residues" evidence="1">
    <location>
        <begin position="74"/>
        <end position="83"/>
    </location>
</feature>